<evidence type="ECO:0000313" key="3">
    <source>
        <dbReference type="Proteomes" id="UP000607653"/>
    </source>
</evidence>
<reference evidence="2 3" key="1">
    <citation type="journal article" date="2020" name="Mol. Biol. Evol.">
        <title>Distinct Expression and Methylation Patterns for Genes with Different Fates following a Single Whole-Genome Duplication in Flowering Plants.</title>
        <authorList>
            <person name="Shi T."/>
            <person name="Rahmani R.S."/>
            <person name="Gugger P.F."/>
            <person name="Wang M."/>
            <person name="Li H."/>
            <person name="Zhang Y."/>
            <person name="Li Z."/>
            <person name="Wang Q."/>
            <person name="Van de Peer Y."/>
            <person name="Marchal K."/>
            <person name="Chen J."/>
        </authorList>
    </citation>
    <scope>NUCLEOTIDE SEQUENCE [LARGE SCALE GENOMIC DNA]</scope>
    <source>
        <tissue evidence="2">Leaf</tissue>
    </source>
</reference>
<dbReference type="SUPFAM" id="SSF141562">
    <property type="entry name" value="At5g01610-like"/>
    <property type="match status" value="1"/>
</dbReference>
<dbReference type="Gene3D" id="2.30.240.10">
    <property type="entry name" value="At5g01610-like"/>
    <property type="match status" value="1"/>
</dbReference>
<proteinExistence type="predicted"/>
<evidence type="ECO:0000313" key="2">
    <source>
        <dbReference type="EMBL" id="DAD33268.1"/>
    </source>
</evidence>
<feature type="signal peptide" evidence="1">
    <location>
        <begin position="1"/>
        <end position="37"/>
    </location>
</feature>
<dbReference type="EMBL" id="DUZY01000003">
    <property type="protein sequence ID" value="DAD33268.1"/>
    <property type="molecule type" value="Genomic_DNA"/>
</dbReference>
<dbReference type="AlphaFoldDB" id="A0A822YVJ7"/>
<organism evidence="2 3">
    <name type="scientific">Nelumbo nucifera</name>
    <name type="common">Sacred lotus</name>
    <dbReference type="NCBI Taxonomy" id="4432"/>
    <lineage>
        <taxon>Eukaryota</taxon>
        <taxon>Viridiplantae</taxon>
        <taxon>Streptophyta</taxon>
        <taxon>Embryophyta</taxon>
        <taxon>Tracheophyta</taxon>
        <taxon>Spermatophyta</taxon>
        <taxon>Magnoliopsida</taxon>
        <taxon>Proteales</taxon>
        <taxon>Nelumbonaceae</taxon>
        <taxon>Nelumbo</taxon>
    </lineage>
</organism>
<gene>
    <name evidence="2" type="ORF">HUJ06_012119</name>
</gene>
<dbReference type="Proteomes" id="UP000607653">
    <property type="component" value="Unassembled WGS sequence"/>
</dbReference>
<name>A0A822YVJ7_NELNU</name>
<protein>
    <submittedName>
        <fullName evidence="2">Uncharacterized protein</fullName>
    </submittedName>
</protein>
<sequence length="226" mass="24675">MMNLFGVVGPRSVSNTACLSTRLACLTFLLLPLLTAADHTPTVYEALEDYDFPVGILPKGVIGYDLDKTTGKFSAYFNGSCSFSIEGSYHLTYGSTIKGHISRGKLTKLEGISVKVFFFWLNIVEVVRHGDDLVFSVGITSANFAVDNFVECPQCGCGMDCVNAQLDFEGGVSSIRGWLGVKASPFTRSCFVPIKIVGLPCNEDTIEKVLEVLRYASMIYSISVRF</sequence>
<comment type="caution">
    <text evidence="2">The sequence shown here is derived from an EMBL/GenBank/DDBJ whole genome shotgun (WGS) entry which is preliminary data.</text>
</comment>
<evidence type="ECO:0000256" key="1">
    <source>
        <dbReference type="SAM" id="SignalP"/>
    </source>
</evidence>
<keyword evidence="3" id="KW-1185">Reference proteome</keyword>
<dbReference type="PANTHER" id="PTHR31676">
    <property type="entry name" value="T31J12.3 PROTEIN-RELATED"/>
    <property type="match status" value="1"/>
</dbReference>
<dbReference type="Pfam" id="PF04398">
    <property type="entry name" value="DUF538"/>
    <property type="match status" value="1"/>
</dbReference>
<dbReference type="InterPro" id="IPR007493">
    <property type="entry name" value="DUF538"/>
</dbReference>
<keyword evidence="1" id="KW-0732">Signal</keyword>
<accession>A0A822YVJ7</accession>
<feature type="chain" id="PRO_5032859227" evidence="1">
    <location>
        <begin position="38"/>
        <end position="226"/>
    </location>
</feature>
<dbReference type="PANTHER" id="PTHR31676:SF76">
    <property type="entry name" value="OS05G0362300 PROTEIN"/>
    <property type="match status" value="1"/>
</dbReference>
<dbReference type="InterPro" id="IPR036758">
    <property type="entry name" value="At5g01610-like"/>
</dbReference>